<feature type="transmembrane region" description="Helical" evidence="7">
    <location>
        <begin position="256"/>
        <end position="280"/>
    </location>
</feature>
<keyword evidence="11" id="KW-1185">Reference proteome</keyword>
<feature type="domain" description="Threonine/Serine exporter ThrE" evidence="9">
    <location>
        <begin position="347"/>
        <end position="474"/>
    </location>
</feature>
<evidence type="ECO:0000259" key="8">
    <source>
        <dbReference type="Pfam" id="PF06738"/>
    </source>
</evidence>
<protein>
    <recommendedName>
        <fullName evidence="12">Threonine/serine exporter-like N-terminal domain-containing protein</fullName>
    </recommendedName>
</protein>
<evidence type="ECO:0000256" key="3">
    <source>
        <dbReference type="ARBA" id="ARBA00022989"/>
    </source>
</evidence>
<evidence type="ECO:0000256" key="7">
    <source>
        <dbReference type="SAM" id="Phobius"/>
    </source>
</evidence>
<feature type="transmembrane region" description="Helical" evidence="7">
    <location>
        <begin position="343"/>
        <end position="360"/>
    </location>
</feature>
<evidence type="ECO:0000313" key="11">
    <source>
        <dbReference type="Proteomes" id="UP000318582"/>
    </source>
</evidence>
<dbReference type="PANTHER" id="PTHR31082:SF4">
    <property type="entry name" value="PHEROMONE-REGULATED MEMBRANE PROTEIN 10"/>
    <property type="match status" value="1"/>
</dbReference>
<evidence type="ECO:0000256" key="5">
    <source>
        <dbReference type="ARBA" id="ARBA00034125"/>
    </source>
</evidence>
<evidence type="ECO:0000259" key="9">
    <source>
        <dbReference type="Pfam" id="PF12821"/>
    </source>
</evidence>
<keyword evidence="2 7" id="KW-0812">Transmembrane</keyword>
<name>A0A507DWS8_9FUNG</name>
<reference evidence="10 11" key="1">
    <citation type="journal article" date="2019" name="Sci. Rep.">
        <title>Comparative genomics of chytrid fungi reveal insights into the obligate biotrophic and pathogenic lifestyle of Synchytrium endobioticum.</title>
        <authorList>
            <person name="van de Vossenberg B.T.L.H."/>
            <person name="Warris S."/>
            <person name="Nguyen H.D.T."/>
            <person name="van Gent-Pelzer M.P.E."/>
            <person name="Joly D.L."/>
            <person name="van de Geest H.C."/>
            <person name="Bonants P.J.M."/>
            <person name="Smith D.S."/>
            <person name="Levesque C.A."/>
            <person name="van der Lee T.A.J."/>
        </authorList>
    </citation>
    <scope>NUCLEOTIDE SEQUENCE [LARGE SCALE GENOMIC DNA]</scope>
    <source>
        <strain evidence="10 11">CBS 809.83</strain>
    </source>
</reference>
<feature type="transmembrane region" description="Helical" evidence="7">
    <location>
        <begin position="456"/>
        <end position="477"/>
    </location>
</feature>
<feature type="transmembrane region" description="Helical" evidence="7">
    <location>
        <begin position="292"/>
        <end position="313"/>
    </location>
</feature>
<evidence type="ECO:0000256" key="6">
    <source>
        <dbReference type="SAM" id="MobiDB-lite"/>
    </source>
</evidence>
<dbReference type="InterPro" id="IPR051361">
    <property type="entry name" value="ThrE/Ser_Exporter"/>
</dbReference>
<dbReference type="PANTHER" id="PTHR31082">
    <property type="entry name" value="PHEROMONE-REGULATED MEMBRANE PROTEIN 10"/>
    <property type="match status" value="1"/>
</dbReference>
<dbReference type="GO" id="GO:0022857">
    <property type="term" value="F:transmembrane transporter activity"/>
    <property type="evidence" value="ECO:0007669"/>
    <property type="project" value="InterPro"/>
</dbReference>
<feature type="domain" description="Threonine/serine exporter-like N-terminal" evidence="8">
    <location>
        <begin position="71"/>
        <end position="309"/>
    </location>
</feature>
<evidence type="ECO:0000256" key="2">
    <source>
        <dbReference type="ARBA" id="ARBA00022692"/>
    </source>
</evidence>
<gene>
    <name evidence="10" type="ORF">PhCBS80983_g04887</name>
</gene>
<dbReference type="STRING" id="109895.A0A507DWS8"/>
<dbReference type="EMBL" id="QEAQ01000089">
    <property type="protein sequence ID" value="TPX55976.1"/>
    <property type="molecule type" value="Genomic_DNA"/>
</dbReference>
<feature type="transmembrane region" description="Helical" evidence="7">
    <location>
        <begin position="208"/>
        <end position="225"/>
    </location>
</feature>
<comment type="subcellular location">
    <subcellularLocation>
        <location evidence="1">Membrane</location>
        <topology evidence="1">Multi-pass membrane protein</topology>
    </subcellularLocation>
</comment>
<feature type="region of interest" description="Disordered" evidence="6">
    <location>
        <begin position="1"/>
        <end position="26"/>
    </location>
</feature>
<dbReference type="AlphaFoldDB" id="A0A507DWS8"/>
<feature type="transmembrane region" description="Helical" evidence="7">
    <location>
        <begin position="394"/>
        <end position="410"/>
    </location>
</feature>
<dbReference type="InterPro" id="IPR024528">
    <property type="entry name" value="ThrE_2"/>
</dbReference>
<comment type="similarity">
    <text evidence="5">Belongs to the ThrE exporter (TC 2.A.79) family.</text>
</comment>
<accession>A0A507DWS8</accession>
<dbReference type="Proteomes" id="UP000318582">
    <property type="component" value="Unassembled WGS sequence"/>
</dbReference>
<dbReference type="GO" id="GO:0016020">
    <property type="term" value="C:membrane"/>
    <property type="evidence" value="ECO:0007669"/>
    <property type="project" value="UniProtKB-SubCell"/>
</dbReference>
<keyword evidence="4 7" id="KW-0472">Membrane</keyword>
<feature type="transmembrane region" description="Helical" evidence="7">
    <location>
        <begin position="417"/>
        <end position="436"/>
    </location>
</feature>
<keyword evidence="3 7" id="KW-1133">Transmembrane helix</keyword>
<dbReference type="Pfam" id="PF12821">
    <property type="entry name" value="ThrE_2"/>
    <property type="match status" value="1"/>
</dbReference>
<proteinExistence type="inferred from homology"/>
<comment type="caution">
    <text evidence="10">The sequence shown here is derived from an EMBL/GenBank/DDBJ whole genome shotgun (WGS) entry which is preliminary data.</text>
</comment>
<evidence type="ECO:0000256" key="1">
    <source>
        <dbReference type="ARBA" id="ARBA00004141"/>
    </source>
</evidence>
<feature type="transmembrane region" description="Helical" evidence="7">
    <location>
        <begin position="367"/>
        <end position="388"/>
    </location>
</feature>
<sequence length="490" mass="53106">MVDRRREEMASATGQEFPLDDNATIGNGGGQLAKSSGLYPVTQARGCTSMDIPDRSSFAPSSAVDSTYNYDLLLELSEALLAYGTPSHRIEALVHTLGTALSVPVTVHYLPTFTILDFEATSVPAGRKSHHIIKTRGGWDFGKLQRLHKLVKNVIRSGAAVDPHEARIELKAIKATADDWSELWIVGAYPLSAATSAIMFFHGDGGDALASGLLAIIPALMRLLANRYPAFWWTYEIITCALVSVIASSISSTSCYSSLLLSSVVTLLPGYTVTAAVVEVLTKNVVAGAARLCYVAVHLAAMAYGLTLAPILYNAAMGNGFDRRPLNSEQACATEQNIAVSHYWLFLCVPVYIVSYNIYLKAPFRQWIVMSAVGALGYFAGYLCKRVWHSPPEVNAFVAALCIGVTANAYSRWKDDLGFNAITAGVFIQVPGSWGLRGMLALAYQEYDRALYWNYSMLAICVGISGALLMSNVIVFGPRLKNRGVPLTDF</sequence>
<dbReference type="Pfam" id="PF06738">
    <property type="entry name" value="ThrE"/>
    <property type="match status" value="1"/>
</dbReference>
<organism evidence="10 11">
    <name type="scientific">Powellomyces hirtus</name>
    <dbReference type="NCBI Taxonomy" id="109895"/>
    <lineage>
        <taxon>Eukaryota</taxon>
        <taxon>Fungi</taxon>
        <taxon>Fungi incertae sedis</taxon>
        <taxon>Chytridiomycota</taxon>
        <taxon>Chytridiomycota incertae sedis</taxon>
        <taxon>Chytridiomycetes</taxon>
        <taxon>Spizellomycetales</taxon>
        <taxon>Powellomycetaceae</taxon>
        <taxon>Powellomyces</taxon>
    </lineage>
</organism>
<feature type="transmembrane region" description="Helical" evidence="7">
    <location>
        <begin position="232"/>
        <end position="250"/>
    </location>
</feature>
<evidence type="ECO:0000313" key="10">
    <source>
        <dbReference type="EMBL" id="TPX55976.1"/>
    </source>
</evidence>
<evidence type="ECO:0000256" key="4">
    <source>
        <dbReference type="ARBA" id="ARBA00023136"/>
    </source>
</evidence>
<dbReference type="InterPro" id="IPR010619">
    <property type="entry name" value="ThrE-like_N"/>
</dbReference>
<feature type="transmembrane region" description="Helical" evidence="7">
    <location>
        <begin position="183"/>
        <end position="202"/>
    </location>
</feature>
<evidence type="ECO:0008006" key="12">
    <source>
        <dbReference type="Google" id="ProtNLM"/>
    </source>
</evidence>